<name>A0A6P2C8C7_9NOCA</name>
<dbReference type="PANTHER" id="PTHR42810:SF4">
    <property type="entry name" value="URIC ACID TRANSPORTER UACT"/>
    <property type="match status" value="1"/>
</dbReference>
<dbReference type="AlphaFoldDB" id="A0A6P2C8C7"/>
<accession>A0A6P2C8C7</accession>
<reference evidence="10 11" key="1">
    <citation type="submission" date="2018-07" db="EMBL/GenBank/DDBJ databases">
        <title>Genome sequence of Rhodococcus rhodnii ATCC 35071 from Rhodnius prolixus.</title>
        <authorList>
            <person name="Patel V."/>
            <person name="Vogel K.J."/>
        </authorList>
    </citation>
    <scope>NUCLEOTIDE SEQUENCE [LARGE SCALE GENOMIC DNA]</scope>
    <source>
        <strain evidence="10 11">ATCC 35071</strain>
    </source>
</reference>
<evidence type="ECO:0000256" key="8">
    <source>
        <dbReference type="SAM" id="MobiDB-lite"/>
    </source>
</evidence>
<keyword evidence="6 9" id="KW-1133">Transmembrane helix</keyword>
<feature type="transmembrane region" description="Helical" evidence="9">
    <location>
        <begin position="349"/>
        <end position="366"/>
    </location>
</feature>
<evidence type="ECO:0000256" key="5">
    <source>
        <dbReference type="ARBA" id="ARBA00022692"/>
    </source>
</evidence>
<dbReference type="NCBIfam" id="TIGR03173">
    <property type="entry name" value="pbuX"/>
    <property type="match status" value="1"/>
</dbReference>
<evidence type="ECO:0000256" key="4">
    <source>
        <dbReference type="ARBA" id="ARBA00022475"/>
    </source>
</evidence>
<keyword evidence="5 9" id="KW-0812">Transmembrane</keyword>
<dbReference type="GO" id="GO:0005886">
    <property type="term" value="C:plasma membrane"/>
    <property type="evidence" value="ECO:0007669"/>
    <property type="project" value="UniProtKB-SubCell"/>
</dbReference>
<evidence type="ECO:0000256" key="6">
    <source>
        <dbReference type="ARBA" id="ARBA00022989"/>
    </source>
</evidence>
<feature type="transmembrane region" description="Helical" evidence="9">
    <location>
        <begin position="170"/>
        <end position="190"/>
    </location>
</feature>
<dbReference type="EMBL" id="QRCM01000001">
    <property type="protein sequence ID" value="TXG88997.1"/>
    <property type="molecule type" value="Genomic_DNA"/>
</dbReference>
<evidence type="ECO:0000256" key="2">
    <source>
        <dbReference type="ARBA" id="ARBA00008821"/>
    </source>
</evidence>
<feature type="compositionally biased region" description="Basic and acidic residues" evidence="8">
    <location>
        <begin position="486"/>
        <end position="495"/>
    </location>
</feature>
<dbReference type="InterPro" id="IPR006042">
    <property type="entry name" value="Xan_ur_permease"/>
</dbReference>
<dbReference type="PANTHER" id="PTHR42810">
    <property type="entry name" value="PURINE PERMEASE C1399.01C-RELATED"/>
    <property type="match status" value="1"/>
</dbReference>
<evidence type="ECO:0000313" key="11">
    <source>
        <dbReference type="Proteomes" id="UP000471120"/>
    </source>
</evidence>
<dbReference type="NCBIfam" id="NF037981">
    <property type="entry name" value="NCS2_1"/>
    <property type="match status" value="1"/>
</dbReference>
<dbReference type="InterPro" id="IPR017588">
    <property type="entry name" value="UacT-like"/>
</dbReference>
<feature type="transmembrane region" description="Helical" evidence="9">
    <location>
        <begin position="106"/>
        <end position="124"/>
    </location>
</feature>
<evidence type="ECO:0000313" key="10">
    <source>
        <dbReference type="EMBL" id="TXG88997.1"/>
    </source>
</evidence>
<organism evidence="10 11">
    <name type="scientific">Rhodococcus rhodnii</name>
    <dbReference type="NCBI Taxonomy" id="38312"/>
    <lineage>
        <taxon>Bacteria</taxon>
        <taxon>Bacillati</taxon>
        <taxon>Actinomycetota</taxon>
        <taxon>Actinomycetes</taxon>
        <taxon>Mycobacteriales</taxon>
        <taxon>Nocardiaceae</taxon>
        <taxon>Rhodococcus</taxon>
    </lineage>
</organism>
<dbReference type="Pfam" id="PF00860">
    <property type="entry name" value="Xan_ur_permease"/>
    <property type="match status" value="1"/>
</dbReference>
<feature type="transmembrane region" description="Helical" evidence="9">
    <location>
        <begin position="197"/>
        <end position="222"/>
    </location>
</feature>
<gene>
    <name evidence="10" type="ORF">DW322_00520</name>
</gene>
<feature type="transmembrane region" description="Helical" evidence="9">
    <location>
        <begin position="242"/>
        <end position="266"/>
    </location>
</feature>
<feature type="transmembrane region" description="Helical" evidence="9">
    <location>
        <begin position="320"/>
        <end position="343"/>
    </location>
</feature>
<feature type="transmembrane region" description="Helical" evidence="9">
    <location>
        <begin position="378"/>
        <end position="396"/>
    </location>
</feature>
<dbReference type="RefSeq" id="WP_010836867.1">
    <property type="nucleotide sequence ID" value="NZ_QRCM01000001.1"/>
</dbReference>
<feature type="transmembrane region" description="Helical" evidence="9">
    <location>
        <begin position="136"/>
        <end position="158"/>
    </location>
</feature>
<keyword evidence="7 9" id="KW-0472">Membrane</keyword>
<evidence type="ECO:0000256" key="3">
    <source>
        <dbReference type="ARBA" id="ARBA00022448"/>
    </source>
</evidence>
<comment type="similarity">
    <text evidence="2">Belongs to the nucleobase:cation symporter-2 (NCS2) (TC 2.A.40) family.</text>
</comment>
<proteinExistence type="inferred from homology"/>
<sequence>MTNRSTAKAVDQLLPWPKMATFGLQHVLIMYAGCVAVPLAFGAALGLDQHTVAMLINADLLVAGIITIIQSLGVGKIFGVRLPVIAGATFVQLTPLILIGQEYGMQAVYGSMLAGGVFGLIMAWPFAKVIKYFPPLVTGSVLVVIGISLISVAGGSIVGQDPTSSEYGDLRNLALAGIVMVIAIGFICVAKGFWSQAGILVALVGGLLVAIPLGLLDFGAMAGEDWFGVVTPFHFGPPQFPIAGVISCSIVMMVIFAESLSSMMALAEITGKKVTRGDIARGLAADGLSGVLGGIMNGFADTVFNQNVGAVRTTRIYSRYVTAVAGLILVILSLIPKMGAAVAALPPPIIGGVSLVLFATIAVVGVQALRRANLHDNVNATIVALAVGLGLLPKFMPDMFQNFPSWSLTIVSDGVVLTAVSAFLLNLLFNHTGFARRSDRAPEVTAAYEAGEANPYETDDELAIDADRADDVAADVSAEVTTGGRGDGRTDIPTP</sequence>
<feature type="transmembrane region" description="Helical" evidence="9">
    <location>
        <begin position="408"/>
        <end position="429"/>
    </location>
</feature>
<dbReference type="NCBIfam" id="TIGR00801">
    <property type="entry name" value="ncs2"/>
    <property type="match status" value="1"/>
</dbReference>
<feature type="region of interest" description="Disordered" evidence="8">
    <location>
        <begin position="475"/>
        <end position="495"/>
    </location>
</feature>
<keyword evidence="3" id="KW-0813">Transport</keyword>
<comment type="subcellular location">
    <subcellularLocation>
        <location evidence="1">Cell membrane</location>
        <topology evidence="1">Multi-pass membrane protein</topology>
    </subcellularLocation>
</comment>
<feature type="transmembrane region" description="Helical" evidence="9">
    <location>
        <begin position="53"/>
        <end position="75"/>
    </location>
</feature>
<protein>
    <submittedName>
        <fullName evidence="10">Purine permease</fullName>
    </submittedName>
</protein>
<feature type="transmembrane region" description="Helical" evidence="9">
    <location>
        <begin position="28"/>
        <end position="47"/>
    </location>
</feature>
<dbReference type="InterPro" id="IPR006043">
    <property type="entry name" value="NCS2"/>
</dbReference>
<keyword evidence="4" id="KW-1003">Cell membrane</keyword>
<evidence type="ECO:0000256" key="1">
    <source>
        <dbReference type="ARBA" id="ARBA00004651"/>
    </source>
</evidence>
<evidence type="ECO:0000256" key="9">
    <source>
        <dbReference type="SAM" id="Phobius"/>
    </source>
</evidence>
<comment type="caution">
    <text evidence="10">The sequence shown here is derived from an EMBL/GenBank/DDBJ whole genome shotgun (WGS) entry which is preliminary data.</text>
</comment>
<evidence type="ECO:0000256" key="7">
    <source>
        <dbReference type="ARBA" id="ARBA00023136"/>
    </source>
</evidence>
<dbReference type="GO" id="GO:0042907">
    <property type="term" value="F:xanthine transmembrane transporter activity"/>
    <property type="evidence" value="ECO:0007669"/>
    <property type="project" value="TreeGrafter"/>
</dbReference>
<feature type="transmembrane region" description="Helical" evidence="9">
    <location>
        <begin position="82"/>
        <end position="100"/>
    </location>
</feature>
<dbReference type="Proteomes" id="UP000471120">
    <property type="component" value="Unassembled WGS sequence"/>
</dbReference>